<proteinExistence type="predicted"/>
<evidence type="ECO:0000259" key="1">
    <source>
        <dbReference type="Pfam" id="PF12728"/>
    </source>
</evidence>
<reference evidence="2 3" key="1">
    <citation type="submission" date="2018-08" db="EMBL/GenBank/DDBJ databases">
        <title>A genome reference for cultivated species of the human gut microbiota.</title>
        <authorList>
            <person name="Zou Y."/>
            <person name="Xue W."/>
            <person name="Luo G."/>
        </authorList>
    </citation>
    <scope>NUCLEOTIDE SEQUENCE [LARGE SCALE GENOMIC DNA]</scope>
    <source>
        <strain evidence="2 3">AM31-10</strain>
    </source>
</reference>
<dbReference type="PANTHER" id="PTHR34585:SF22">
    <property type="entry name" value="HELIX-TURN-HELIX DOMAIN-CONTAINING PROTEIN"/>
    <property type="match status" value="1"/>
</dbReference>
<gene>
    <name evidence="2" type="ORF">DW789_13895</name>
</gene>
<feature type="domain" description="Helix-turn-helix" evidence="1">
    <location>
        <begin position="43"/>
        <end position="92"/>
    </location>
</feature>
<organism evidence="2 3">
    <name type="scientific">Phocaeicola plebeius</name>
    <dbReference type="NCBI Taxonomy" id="310297"/>
    <lineage>
        <taxon>Bacteria</taxon>
        <taxon>Pseudomonadati</taxon>
        <taxon>Bacteroidota</taxon>
        <taxon>Bacteroidia</taxon>
        <taxon>Bacteroidales</taxon>
        <taxon>Bacteroidaceae</taxon>
        <taxon>Phocaeicola</taxon>
    </lineage>
</organism>
<accession>A0A414FLG7</accession>
<dbReference type="InterPro" id="IPR041657">
    <property type="entry name" value="HTH_17"/>
</dbReference>
<dbReference type="Proteomes" id="UP000284361">
    <property type="component" value="Unassembled WGS sequence"/>
</dbReference>
<dbReference type="GO" id="GO:0003677">
    <property type="term" value="F:DNA binding"/>
    <property type="evidence" value="ECO:0007669"/>
    <property type="project" value="UniProtKB-KW"/>
</dbReference>
<dbReference type="Pfam" id="PF12728">
    <property type="entry name" value="HTH_17"/>
    <property type="match status" value="1"/>
</dbReference>
<protein>
    <submittedName>
        <fullName evidence="2">DNA-binding protein</fullName>
    </submittedName>
</protein>
<dbReference type="SUPFAM" id="SSF46955">
    <property type="entry name" value="Putative DNA-binding domain"/>
    <property type="match status" value="1"/>
</dbReference>
<keyword evidence="2" id="KW-0238">DNA-binding</keyword>
<dbReference type="PANTHER" id="PTHR34585">
    <property type="match status" value="1"/>
</dbReference>
<dbReference type="EMBL" id="QSJG01000038">
    <property type="protein sequence ID" value="RHD49737.1"/>
    <property type="molecule type" value="Genomic_DNA"/>
</dbReference>
<comment type="caution">
    <text evidence="2">The sequence shown here is derived from an EMBL/GenBank/DDBJ whole genome shotgun (WGS) entry which is preliminary data.</text>
</comment>
<dbReference type="InterPro" id="IPR009061">
    <property type="entry name" value="DNA-bd_dom_put_sf"/>
</dbReference>
<evidence type="ECO:0000313" key="3">
    <source>
        <dbReference type="Proteomes" id="UP000284361"/>
    </source>
</evidence>
<name>A0A414FLG7_9BACT</name>
<sequence>MENDELMDWLQGWFERFMGRFDRLDNNMENMSGRYHFLGGERFLDNQEVCQLLHVSKRTLQRYRSSGELPYQTIYHKTYYRESDVEAFIRKNFAKGEPGEETEEDSGE</sequence>
<dbReference type="AlphaFoldDB" id="A0A414FLG7"/>
<evidence type="ECO:0000313" key="2">
    <source>
        <dbReference type="EMBL" id="RHD49737.1"/>
    </source>
</evidence>